<evidence type="ECO:0000256" key="4">
    <source>
        <dbReference type="SAM" id="MobiDB-lite"/>
    </source>
</evidence>
<name>A0A8X7RHV6_BRACI</name>
<dbReference type="EMBL" id="JAAMPC010000010">
    <property type="protein sequence ID" value="KAG2285639.1"/>
    <property type="molecule type" value="Genomic_DNA"/>
</dbReference>
<evidence type="ECO:0000256" key="3">
    <source>
        <dbReference type="ARBA" id="ARBA00022801"/>
    </source>
</evidence>
<dbReference type="GO" id="GO:0008234">
    <property type="term" value="F:cysteine-type peptidase activity"/>
    <property type="evidence" value="ECO:0007669"/>
    <property type="project" value="InterPro"/>
</dbReference>
<feature type="region of interest" description="Disordered" evidence="4">
    <location>
        <begin position="22"/>
        <end position="69"/>
    </location>
</feature>
<evidence type="ECO:0000259" key="6">
    <source>
        <dbReference type="Pfam" id="PF02902"/>
    </source>
</evidence>
<gene>
    <name evidence="7" type="ORF">Bca52824_045243</name>
</gene>
<dbReference type="AlphaFoldDB" id="A0A8X7RHV6"/>
<organism evidence="7 8">
    <name type="scientific">Brassica carinata</name>
    <name type="common">Ethiopian mustard</name>
    <name type="synonym">Abyssinian cabbage</name>
    <dbReference type="NCBI Taxonomy" id="52824"/>
    <lineage>
        <taxon>Eukaryota</taxon>
        <taxon>Viridiplantae</taxon>
        <taxon>Streptophyta</taxon>
        <taxon>Embryophyta</taxon>
        <taxon>Tracheophyta</taxon>
        <taxon>Spermatophyta</taxon>
        <taxon>Magnoliopsida</taxon>
        <taxon>eudicotyledons</taxon>
        <taxon>Gunneridae</taxon>
        <taxon>Pentapetalae</taxon>
        <taxon>rosids</taxon>
        <taxon>malvids</taxon>
        <taxon>Brassicales</taxon>
        <taxon>Brassicaceae</taxon>
        <taxon>Brassiceae</taxon>
        <taxon>Brassica</taxon>
    </lineage>
</organism>
<protein>
    <recommendedName>
        <fullName evidence="6">Ubiquitin-like protease family profile domain-containing protein</fullName>
    </recommendedName>
</protein>
<dbReference type="Proteomes" id="UP000886595">
    <property type="component" value="Unassembled WGS sequence"/>
</dbReference>
<feature type="signal peptide" evidence="5">
    <location>
        <begin position="1"/>
        <end position="17"/>
    </location>
</feature>
<proteinExistence type="inferred from homology"/>
<evidence type="ECO:0000256" key="1">
    <source>
        <dbReference type="ARBA" id="ARBA00005234"/>
    </source>
</evidence>
<dbReference type="InterPro" id="IPR038765">
    <property type="entry name" value="Papain-like_cys_pep_sf"/>
</dbReference>
<reference evidence="7 8" key="1">
    <citation type="submission" date="2020-02" db="EMBL/GenBank/DDBJ databases">
        <authorList>
            <person name="Ma Q."/>
            <person name="Huang Y."/>
            <person name="Song X."/>
            <person name="Pei D."/>
        </authorList>
    </citation>
    <scope>NUCLEOTIDE SEQUENCE [LARGE SCALE GENOMIC DNA]</scope>
    <source>
        <strain evidence="7">Sxm20200214</strain>
        <tissue evidence="7">Leaf</tissue>
    </source>
</reference>
<evidence type="ECO:0000313" key="8">
    <source>
        <dbReference type="Proteomes" id="UP000886595"/>
    </source>
</evidence>
<comment type="similarity">
    <text evidence="1">Belongs to the peptidase C48 family.</text>
</comment>
<evidence type="ECO:0000256" key="2">
    <source>
        <dbReference type="ARBA" id="ARBA00022670"/>
    </source>
</evidence>
<feature type="chain" id="PRO_5036484155" description="Ubiquitin-like protease family profile domain-containing protein" evidence="5">
    <location>
        <begin position="18"/>
        <end position="423"/>
    </location>
</feature>
<sequence length="423" mass="48652">MCAWCVSVLGLYARVEGLSDADVPGFDPSQDKKEEDWWTPMTSVRGSVDNPVKKEKTEMNTAPPPSQWEKWCKRKGHGLQLSDSPLPKDASPQASLYYVSEESWKGFTEWALKPIPLTIGPTCFNLSVATRVVSAGKWLGNEEMDAVMFIWRVNTTLNRWAPHRVAFMTYQLPDFLLGYGRGELPSHVQTDLVWGVDVDRLYFPLFVNGNHSVITGWCRVNIIERKVEVFDCGRGKNRQYVDKFAAIIPRIVKSVAPQERQKQLFLSSYSIVDVLMKLRLNKSCCDCVDDEIIMGCRQKIGVDLWEAAHDPIFAEVMTRYVPSPWERSEDKTHLFKWTDKSVVEEIEDFQDLFDVLLVDNSEFQKSVRAGDAMMTRHESRIQEMEDAMCHCEEKTSECIRELRGIKALFVYCLVMVFLYHIYA</sequence>
<dbReference type="SUPFAM" id="SSF54001">
    <property type="entry name" value="Cysteine proteinases"/>
    <property type="match status" value="1"/>
</dbReference>
<keyword evidence="3" id="KW-0378">Hydrolase</keyword>
<evidence type="ECO:0000313" key="7">
    <source>
        <dbReference type="EMBL" id="KAG2285639.1"/>
    </source>
</evidence>
<feature type="domain" description="Ubiquitin-like protease family profile" evidence="6">
    <location>
        <begin position="193"/>
        <end position="287"/>
    </location>
</feature>
<dbReference type="GO" id="GO:0006508">
    <property type="term" value="P:proteolysis"/>
    <property type="evidence" value="ECO:0007669"/>
    <property type="project" value="UniProtKB-KW"/>
</dbReference>
<comment type="caution">
    <text evidence="7">The sequence shown here is derived from an EMBL/GenBank/DDBJ whole genome shotgun (WGS) entry which is preliminary data.</text>
</comment>
<keyword evidence="8" id="KW-1185">Reference proteome</keyword>
<evidence type="ECO:0000256" key="5">
    <source>
        <dbReference type="SAM" id="SignalP"/>
    </source>
</evidence>
<accession>A0A8X7RHV6</accession>
<dbReference type="InterPro" id="IPR003653">
    <property type="entry name" value="Peptidase_C48_C"/>
</dbReference>
<keyword evidence="5" id="KW-0732">Signal</keyword>
<dbReference type="Pfam" id="PF02902">
    <property type="entry name" value="Peptidase_C48"/>
    <property type="match status" value="1"/>
</dbReference>
<dbReference type="OrthoDB" id="1100833at2759"/>
<keyword evidence="2" id="KW-0645">Protease</keyword>